<feature type="region of interest" description="Disordered" evidence="12">
    <location>
        <begin position="545"/>
        <end position="582"/>
    </location>
</feature>
<evidence type="ECO:0000259" key="14">
    <source>
        <dbReference type="Pfam" id="PF24105"/>
    </source>
</evidence>
<feature type="compositionally biased region" description="Basic residues" evidence="12">
    <location>
        <begin position="438"/>
        <end position="448"/>
    </location>
</feature>
<evidence type="ECO:0000256" key="7">
    <source>
        <dbReference type="ARBA" id="ARBA00023015"/>
    </source>
</evidence>
<keyword evidence="6 11" id="KW-0156">Chromatin regulator</keyword>
<keyword evidence="4 10" id="KW-0853">WD repeat</keyword>
<evidence type="ECO:0000313" key="16">
    <source>
        <dbReference type="Proteomes" id="UP000186601"/>
    </source>
</evidence>
<dbReference type="PROSITE" id="PS50294">
    <property type="entry name" value="WD_REPEATS_REGION"/>
    <property type="match status" value="3"/>
</dbReference>
<keyword evidence="9 11" id="KW-0539">Nucleus</keyword>
<keyword evidence="16" id="KW-1185">Reference proteome</keyword>
<proteinExistence type="inferred from homology"/>
<evidence type="ECO:0000256" key="2">
    <source>
        <dbReference type="ARBA" id="ARBA00007306"/>
    </source>
</evidence>
<feature type="domain" description="CAF1B/HIR1 beta-propeller" evidence="14">
    <location>
        <begin position="34"/>
        <end position="363"/>
    </location>
</feature>
<dbReference type="InterPro" id="IPR015943">
    <property type="entry name" value="WD40/YVTN_repeat-like_dom_sf"/>
</dbReference>
<dbReference type="InterPro" id="IPR019775">
    <property type="entry name" value="WD40_repeat_CS"/>
</dbReference>
<evidence type="ECO:0000256" key="1">
    <source>
        <dbReference type="ARBA" id="ARBA00004123"/>
    </source>
</evidence>
<dbReference type="GO" id="GO:0006351">
    <property type="term" value="P:DNA-templated transcription"/>
    <property type="evidence" value="ECO:0007669"/>
    <property type="project" value="InterPro"/>
</dbReference>
<feature type="repeat" description="WD" evidence="10">
    <location>
        <begin position="18"/>
        <end position="50"/>
    </location>
</feature>
<dbReference type="SMART" id="SM00320">
    <property type="entry name" value="WD40"/>
    <property type="match status" value="7"/>
</dbReference>
<dbReference type="InterPro" id="IPR036322">
    <property type="entry name" value="WD40_repeat_dom_sf"/>
</dbReference>
<feature type="repeat" description="WD" evidence="10">
    <location>
        <begin position="72"/>
        <end position="106"/>
    </location>
</feature>
<dbReference type="InterPro" id="IPR001680">
    <property type="entry name" value="WD40_rpt"/>
</dbReference>
<dbReference type="GO" id="GO:0000417">
    <property type="term" value="C:HIR complex"/>
    <property type="evidence" value="ECO:0007669"/>
    <property type="project" value="TreeGrafter"/>
</dbReference>
<dbReference type="SUPFAM" id="SSF50978">
    <property type="entry name" value="WD40 repeat-like"/>
    <property type="match status" value="1"/>
</dbReference>
<dbReference type="STRING" id="98765.A0A2R6RHQ1"/>
<dbReference type="CDD" id="cd00200">
    <property type="entry name" value="WD40"/>
    <property type="match status" value="1"/>
</dbReference>
<gene>
    <name evidence="15" type="ORF">PHLCEN_2v2964</name>
</gene>
<organism evidence="15 16">
    <name type="scientific">Hermanssonia centrifuga</name>
    <dbReference type="NCBI Taxonomy" id="98765"/>
    <lineage>
        <taxon>Eukaryota</taxon>
        <taxon>Fungi</taxon>
        <taxon>Dikarya</taxon>
        <taxon>Basidiomycota</taxon>
        <taxon>Agaricomycotina</taxon>
        <taxon>Agaricomycetes</taxon>
        <taxon>Polyporales</taxon>
        <taxon>Meruliaceae</taxon>
        <taxon>Hermanssonia</taxon>
    </lineage>
</organism>
<dbReference type="PANTHER" id="PTHR13831:SF0">
    <property type="entry name" value="PROTEIN HIRA"/>
    <property type="match status" value="1"/>
</dbReference>
<accession>A0A2R6RHQ1</accession>
<feature type="repeat" description="WD" evidence="10">
    <location>
        <begin position="130"/>
        <end position="161"/>
    </location>
</feature>
<evidence type="ECO:0000256" key="10">
    <source>
        <dbReference type="PROSITE-ProRule" id="PRU00221"/>
    </source>
</evidence>
<dbReference type="GO" id="GO:0006338">
    <property type="term" value="P:chromatin remodeling"/>
    <property type="evidence" value="ECO:0007669"/>
    <property type="project" value="InterPro"/>
</dbReference>
<evidence type="ECO:0000259" key="13">
    <source>
        <dbReference type="Pfam" id="PF07569"/>
    </source>
</evidence>
<dbReference type="InterPro" id="IPR055410">
    <property type="entry name" value="Beta-prop_CAF1B_HIR1"/>
</dbReference>
<keyword evidence="8 11" id="KW-0804">Transcription</keyword>
<evidence type="ECO:0000256" key="4">
    <source>
        <dbReference type="ARBA" id="ARBA00022574"/>
    </source>
</evidence>
<evidence type="ECO:0000256" key="5">
    <source>
        <dbReference type="ARBA" id="ARBA00022737"/>
    </source>
</evidence>
<dbReference type="GO" id="GO:0005634">
    <property type="term" value="C:nucleus"/>
    <property type="evidence" value="ECO:0007669"/>
    <property type="project" value="UniProtKB-SubCell"/>
</dbReference>
<feature type="region of interest" description="Disordered" evidence="12">
    <location>
        <begin position="386"/>
        <end position="519"/>
    </location>
</feature>
<evidence type="ECO:0000256" key="12">
    <source>
        <dbReference type="SAM" id="MobiDB-lite"/>
    </source>
</evidence>
<protein>
    <recommendedName>
        <fullName evidence="11">Protein HIR</fullName>
    </recommendedName>
</protein>
<feature type="domain" description="Protein HIRA-like C-terminal" evidence="13">
    <location>
        <begin position="694"/>
        <end position="892"/>
    </location>
</feature>
<evidence type="ECO:0000256" key="9">
    <source>
        <dbReference type="ARBA" id="ARBA00023242"/>
    </source>
</evidence>
<feature type="compositionally biased region" description="Low complexity" evidence="12">
    <location>
        <begin position="494"/>
        <end position="519"/>
    </location>
</feature>
<comment type="caution">
    <text evidence="15">The sequence shown here is derived from an EMBL/GenBank/DDBJ whole genome shotgun (WGS) entry which is preliminary data.</text>
</comment>
<dbReference type="PANTHER" id="PTHR13831">
    <property type="entry name" value="MEMBER OF THE HIR1 FAMILY OF WD-REPEAT PROTEINS"/>
    <property type="match status" value="1"/>
</dbReference>
<comment type="function">
    <text evidence="11">Required for replication-independent chromatin assembly and for the periodic repression of histone gene transcription during the cell cycle.</text>
</comment>
<evidence type="ECO:0000256" key="3">
    <source>
        <dbReference type="ARBA" id="ARBA00022491"/>
    </source>
</evidence>
<keyword evidence="7 11" id="KW-0805">Transcription regulation</keyword>
<comment type="similarity">
    <text evidence="2 11">Belongs to the WD repeat HIR1 family.</text>
</comment>
<feature type="repeat" description="WD" evidence="10">
    <location>
        <begin position="172"/>
        <end position="203"/>
    </location>
</feature>
<dbReference type="Proteomes" id="UP000186601">
    <property type="component" value="Unassembled WGS sequence"/>
</dbReference>
<evidence type="ECO:0000313" key="15">
    <source>
        <dbReference type="EMBL" id="PSS29552.1"/>
    </source>
</evidence>
<dbReference type="GO" id="GO:0031491">
    <property type="term" value="F:nucleosome binding"/>
    <property type="evidence" value="ECO:0007669"/>
    <property type="project" value="TreeGrafter"/>
</dbReference>
<dbReference type="PROSITE" id="PS00678">
    <property type="entry name" value="WD_REPEATS_1"/>
    <property type="match status" value="1"/>
</dbReference>
<evidence type="ECO:0000256" key="8">
    <source>
        <dbReference type="ARBA" id="ARBA00023163"/>
    </source>
</evidence>
<dbReference type="InterPro" id="IPR011494">
    <property type="entry name" value="HIRA-like_C"/>
</dbReference>
<dbReference type="Pfam" id="PF24105">
    <property type="entry name" value="Beta-prop_CAF1B_HIR1"/>
    <property type="match status" value="1"/>
</dbReference>
<dbReference type="PROSITE" id="PS50082">
    <property type="entry name" value="WD_REPEATS_2"/>
    <property type="match status" value="4"/>
</dbReference>
<evidence type="ECO:0000256" key="6">
    <source>
        <dbReference type="ARBA" id="ARBA00022853"/>
    </source>
</evidence>
<dbReference type="Pfam" id="PF07569">
    <property type="entry name" value="Hira"/>
    <property type="match status" value="1"/>
</dbReference>
<name>A0A2R6RHQ1_9APHY</name>
<dbReference type="AlphaFoldDB" id="A0A2R6RHQ1"/>
<reference evidence="15 16" key="1">
    <citation type="submission" date="2018-02" db="EMBL/GenBank/DDBJ databases">
        <title>Genome sequence of the basidiomycete white-rot fungus Phlebia centrifuga.</title>
        <authorList>
            <person name="Granchi Z."/>
            <person name="Peng M."/>
            <person name="de Vries R.P."/>
            <person name="Hilden K."/>
            <person name="Makela M.R."/>
            <person name="Grigoriev I."/>
            <person name="Riley R."/>
        </authorList>
    </citation>
    <scope>NUCLEOTIDE SEQUENCE [LARGE SCALE GENOMIC DNA]</scope>
    <source>
        <strain evidence="15 16">FBCC195</strain>
    </source>
</reference>
<dbReference type="GO" id="GO:0000785">
    <property type="term" value="C:chromatin"/>
    <property type="evidence" value="ECO:0007669"/>
    <property type="project" value="TreeGrafter"/>
</dbReference>
<keyword evidence="3 11" id="KW-0678">Repressor</keyword>
<dbReference type="InterPro" id="IPR031120">
    <property type="entry name" value="HIR1-like"/>
</dbReference>
<dbReference type="GO" id="GO:0006355">
    <property type="term" value="P:regulation of DNA-templated transcription"/>
    <property type="evidence" value="ECO:0007669"/>
    <property type="project" value="InterPro"/>
</dbReference>
<comment type="subcellular location">
    <subcellularLocation>
        <location evidence="1 11">Nucleus</location>
    </subcellularLocation>
</comment>
<keyword evidence="5 11" id="KW-0677">Repeat</keyword>
<sequence>MRFTKPAWVVHTDSSSRDQTKRHSIFSCHVHPDGSRIATGGLDAKVRIWSTKPILNQASELSGRPPKSLCTLTMHTGPVLTVRWAHSGRWLASGSDDAIIMIWDLDPCAKGKVWGSDEINVEGWKPLKRLPGHESDVTDVAWSPGDRYLASVGLDSQVLIWCGFTLERLRRLDKHQGFVKGVCWDPVGEFLATQSDDRSVKIWRTTDWELEAEVKKPFEDSPGTFFRRLSWSPDGAHITASNATNNKGYVFIAAVIARNLWTSEISLVGHENTVEVTAYNPHIFLRDPSSAVVASNICSVVALGADDRSVSIWQTKSARPLVVAKEVFERQIMDLSWTSDGLTLYAVSSDGTMAVFSFDPDELEGISPLSAQEQYLKKFGFTIPPLPDGFSHQPKQADTDTRMTPPPSPVRAQSVAAPSQDLGFGSSSNGGEHVNKLVAKRNTKKKRIQPTFMGTLTGSVPSAGSTVDPVSPASNANPAKPNGRSFHEITGITSSSRPPQSAAPPASESLPSASAYRSRSASEDMNSLLLAYPDDDIDMTTEVPISSLDANGQSRGGKRKASALDDERPGKPRTLGGDRVRDTVPVKELASGSRPVISNLVTTLDVEASGSGLTGRLPIPPLLTYLKATVEGSEDIFEGRNSEDGAPTEVLYVSGKQTQWLDYLPSPILALAATNVFCAVALQDGSLNVYSPTGRRLMPTMSVGSSCSILSGSKNCLMMLTSAGQLYVWNAKQQRSVFPPVSVYPILGSSPNCTVLSACIRPNGAPIFQLSNGAAHSYDHALCAWVKLSDSWWAEGSDAWQGRQRANTQLSTRGVISSVESSVSERTPIGDGDKARPAWWSTALTLGHLETRLHAAKALDSPQEYKHALILYAKKIADEGFRAKAEELVKELFGPVYWRPGRDDSWSPITLGFSKRDLLKDVLAVFGPQLMETILARSKTLTKLALDWQDILKKASNEEY</sequence>
<feature type="compositionally biased region" description="Polar residues" evidence="12">
    <location>
        <begin position="452"/>
        <end position="465"/>
    </location>
</feature>
<dbReference type="OrthoDB" id="1741719at2759"/>
<dbReference type="Gene3D" id="2.130.10.10">
    <property type="entry name" value="YVTN repeat-like/Quinoprotein amine dehydrogenase"/>
    <property type="match status" value="2"/>
</dbReference>
<dbReference type="EMBL" id="MLYV02000260">
    <property type="protein sequence ID" value="PSS29552.1"/>
    <property type="molecule type" value="Genomic_DNA"/>
</dbReference>
<evidence type="ECO:0000256" key="11">
    <source>
        <dbReference type="RuleBase" id="RU364014"/>
    </source>
</evidence>
<feature type="compositionally biased region" description="Basic and acidic residues" evidence="12">
    <location>
        <begin position="562"/>
        <end position="582"/>
    </location>
</feature>